<dbReference type="Pfam" id="PF01654">
    <property type="entry name" value="Cyt_bd_oxida_I"/>
    <property type="match status" value="1"/>
</dbReference>
<comment type="subcellular location">
    <subcellularLocation>
        <location evidence="1">Cell membrane</location>
        <topology evidence="1">Multi-pass membrane protein</topology>
    </subcellularLocation>
</comment>
<feature type="transmembrane region" description="Helical" evidence="12">
    <location>
        <begin position="128"/>
        <end position="147"/>
    </location>
</feature>
<feature type="transmembrane region" description="Helical" evidence="12">
    <location>
        <begin position="178"/>
        <end position="197"/>
    </location>
</feature>
<dbReference type="GO" id="GO:0046872">
    <property type="term" value="F:metal ion binding"/>
    <property type="evidence" value="ECO:0007669"/>
    <property type="project" value="UniProtKB-KW"/>
</dbReference>
<dbReference type="RefSeq" id="WP_163653516.1">
    <property type="nucleotide sequence ID" value="NZ_JAAGRN010000004.1"/>
</dbReference>
<name>A0A6B2QWL5_9BURK</name>
<keyword evidence="4" id="KW-1003">Cell membrane</keyword>
<evidence type="ECO:0000256" key="8">
    <source>
        <dbReference type="ARBA" id="ARBA00022982"/>
    </source>
</evidence>
<evidence type="ECO:0000256" key="6">
    <source>
        <dbReference type="ARBA" id="ARBA00022692"/>
    </source>
</evidence>
<dbReference type="AlphaFoldDB" id="A0A6B2QWL5"/>
<dbReference type="GO" id="GO:0009055">
    <property type="term" value="F:electron transfer activity"/>
    <property type="evidence" value="ECO:0007669"/>
    <property type="project" value="InterPro"/>
</dbReference>
<proteinExistence type="inferred from homology"/>
<organism evidence="13">
    <name type="scientific">Sheuella amnicola</name>
    <dbReference type="NCBI Taxonomy" id="2707330"/>
    <lineage>
        <taxon>Bacteria</taxon>
        <taxon>Pseudomonadati</taxon>
        <taxon>Pseudomonadota</taxon>
        <taxon>Betaproteobacteria</taxon>
        <taxon>Burkholderiales</taxon>
        <taxon>Alcaligenaceae</taxon>
        <taxon>Sheuella</taxon>
    </lineage>
</organism>
<dbReference type="InterPro" id="IPR002585">
    <property type="entry name" value="Cyt-d_ubiquinol_oxidase_su_1"/>
</dbReference>
<evidence type="ECO:0000256" key="12">
    <source>
        <dbReference type="SAM" id="Phobius"/>
    </source>
</evidence>
<evidence type="ECO:0000256" key="11">
    <source>
        <dbReference type="ARBA" id="ARBA00023136"/>
    </source>
</evidence>
<dbReference type="GO" id="GO:0020037">
    <property type="term" value="F:heme binding"/>
    <property type="evidence" value="ECO:0007669"/>
    <property type="project" value="TreeGrafter"/>
</dbReference>
<feature type="transmembrane region" description="Helical" evidence="12">
    <location>
        <begin position="92"/>
        <end position="116"/>
    </location>
</feature>
<evidence type="ECO:0000256" key="4">
    <source>
        <dbReference type="ARBA" id="ARBA00022475"/>
    </source>
</evidence>
<evidence type="ECO:0000256" key="3">
    <source>
        <dbReference type="ARBA" id="ARBA00022448"/>
    </source>
</evidence>
<feature type="transmembrane region" description="Helical" evidence="12">
    <location>
        <begin position="358"/>
        <end position="381"/>
    </location>
</feature>
<sequence length="448" mass="49606">MEISPLSLARTQFALSLNFHVLFAAFAMALAWVLCLFKYQSNLRPDSAWTAAYRFWVRIFALSFFVALASALPVLVEFGVLWPALMERAGNVAGPIIACGITTVFVTKSVFFGVMLFGQRRVSPSAHLASVFMVALGLTATVFWEVVLQSWSHVPSGTVLVEGRLRVQDWIEVIMNSALIWCMLLYVTGGILTLGVLMQGLTAWQARRRPLEENERLVYRVGLYLTFVAIALQLFALDGSLRLMARIHPLAAASIMGYWDGHASPDMIWLGVPGDGEQANRVLIGTEGLAARWLGLDDDSKRIGLDMVAESTDLPAVNTLFYLARLIFVGTLFLLMMSILTVYMMWRRGEQAEKYPGWILRTQIWTAGLGAFIWLCVWNLMQTSQHAYFVSGMLLTGDLVTNASSYAIGAGLVVIGLLYLVLFSGFMQMLLHAARFGVVPVRKPGVKG</sequence>
<keyword evidence="8" id="KW-0249">Electron transport</keyword>
<dbReference type="GO" id="GO:0070069">
    <property type="term" value="C:cytochrome complex"/>
    <property type="evidence" value="ECO:0007669"/>
    <property type="project" value="InterPro"/>
</dbReference>
<evidence type="ECO:0000256" key="9">
    <source>
        <dbReference type="ARBA" id="ARBA00022989"/>
    </source>
</evidence>
<evidence type="ECO:0000256" key="2">
    <source>
        <dbReference type="ARBA" id="ARBA00009819"/>
    </source>
</evidence>
<comment type="caution">
    <text evidence="13">The sequence shown here is derived from an EMBL/GenBank/DDBJ whole genome shotgun (WGS) entry which is preliminary data.</text>
</comment>
<keyword evidence="6 12" id="KW-0812">Transmembrane</keyword>
<keyword evidence="11 12" id="KW-0472">Membrane</keyword>
<protein>
    <submittedName>
        <fullName evidence="13">Cytochrome ubiquinol oxidase subunit I</fullName>
    </submittedName>
</protein>
<accession>A0A6B2QWL5</accession>
<feature type="transmembrane region" description="Helical" evidence="12">
    <location>
        <begin position="51"/>
        <end position="72"/>
    </location>
</feature>
<evidence type="ECO:0000313" key="13">
    <source>
        <dbReference type="EMBL" id="NDY83036.1"/>
    </source>
</evidence>
<feature type="transmembrane region" description="Helical" evidence="12">
    <location>
        <begin position="322"/>
        <end position="346"/>
    </location>
</feature>
<evidence type="ECO:0000256" key="1">
    <source>
        <dbReference type="ARBA" id="ARBA00004651"/>
    </source>
</evidence>
<evidence type="ECO:0000256" key="7">
    <source>
        <dbReference type="ARBA" id="ARBA00022723"/>
    </source>
</evidence>
<feature type="transmembrane region" description="Helical" evidence="12">
    <location>
        <begin position="217"/>
        <end position="236"/>
    </location>
</feature>
<keyword evidence="3" id="KW-0813">Transport</keyword>
<dbReference type="PANTHER" id="PTHR30365">
    <property type="entry name" value="CYTOCHROME D UBIQUINOL OXIDASE"/>
    <property type="match status" value="1"/>
</dbReference>
<dbReference type="PANTHER" id="PTHR30365:SF14">
    <property type="entry name" value="CYTOCHROME BD MENAQUINOL OXIDASE SUBUNIT I-RELATED"/>
    <property type="match status" value="1"/>
</dbReference>
<dbReference type="GO" id="GO:0016682">
    <property type="term" value="F:oxidoreductase activity, acting on diphenols and related substances as donors, oxygen as acceptor"/>
    <property type="evidence" value="ECO:0007669"/>
    <property type="project" value="TreeGrafter"/>
</dbReference>
<feature type="transmembrane region" description="Helical" evidence="12">
    <location>
        <begin position="403"/>
        <end position="426"/>
    </location>
</feature>
<reference evidence="13" key="1">
    <citation type="submission" date="2020-02" db="EMBL/GenBank/DDBJ databases">
        <authorList>
            <person name="Chen W.-M."/>
        </authorList>
    </citation>
    <scope>NUCLEOTIDE SEQUENCE</scope>
    <source>
        <strain evidence="13">NBD-18</strain>
    </source>
</reference>
<keyword evidence="5" id="KW-0349">Heme</keyword>
<feature type="transmembrane region" description="Helical" evidence="12">
    <location>
        <begin position="20"/>
        <end position="39"/>
    </location>
</feature>
<keyword evidence="7" id="KW-0479">Metal-binding</keyword>
<dbReference type="GO" id="GO:0019646">
    <property type="term" value="P:aerobic electron transport chain"/>
    <property type="evidence" value="ECO:0007669"/>
    <property type="project" value="InterPro"/>
</dbReference>
<gene>
    <name evidence="13" type="ORF">G3I67_07320</name>
</gene>
<comment type="similarity">
    <text evidence="2">Belongs to the cytochrome ubiquinol oxidase subunit 1 family.</text>
</comment>
<keyword evidence="10" id="KW-0408">Iron</keyword>
<dbReference type="GO" id="GO:0005886">
    <property type="term" value="C:plasma membrane"/>
    <property type="evidence" value="ECO:0007669"/>
    <property type="project" value="UniProtKB-SubCell"/>
</dbReference>
<evidence type="ECO:0000256" key="10">
    <source>
        <dbReference type="ARBA" id="ARBA00023004"/>
    </source>
</evidence>
<evidence type="ECO:0000256" key="5">
    <source>
        <dbReference type="ARBA" id="ARBA00022617"/>
    </source>
</evidence>
<dbReference type="EMBL" id="JAAGRN010000004">
    <property type="protein sequence ID" value="NDY83036.1"/>
    <property type="molecule type" value="Genomic_DNA"/>
</dbReference>
<keyword evidence="9 12" id="KW-1133">Transmembrane helix</keyword>